<dbReference type="OrthoDB" id="1080584at2759"/>
<sequence length="555" mass="61068">MQEELCDLKVYINGGHEYFLDQRILCTFSGSLSRMAKKEKRRRQIEFVELEIADFPGGADGFELAARFCYGNGRIHMSPSNISLLHCAALALEMTEEVVACNLLAQTETFLEGLFYWTWREVLDSLKSCELFIDAADDSGLLQKLFSALLGKISANSEIPLVAGTPFASSSSSSSPDTYGLRFSSSAKTPDSIKPCSGREWWFDDLTILHPKVIEKLIATLGAYASENRNLILTRFLLHYLKTAVQKASSGNGGGVEDAATYGGLADTAVYGVVLMGRTAFSCRGLFWVLRVVSGLGLSKDCRNKLERLIGSMLDQATLDDLLISGHDGGVYDVNLVLRLLRVFVSLDDGGVALQRMKKVGRLMDKYLREISPDQSLRVSKFLGIAESLPDSARDCFDGVYRALDIYLESHPALSFEERSRLCRCINYEKLTLEACKELAKNPRIPPRSAVQALASQRTRIQSKEGEDTADVLGLSAASSPAACHRGPGSESGERSPPAAKDELRLNLQMMQWRVAELEKVCREMKGQMSKMAKSGSKVVSSPSHLQGRGLPRLC</sequence>
<evidence type="ECO:0000313" key="7">
    <source>
        <dbReference type="Proteomes" id="UP000663760"/>
    </source>
</evidence>
<dbReference type="Gene3D" id="3.30.710.10">
    <property type="entry name" value="Potassium Channel Kv1.1, Chain A"/>
    <property type="match status" value="1"/>
</dbReference>
<dbReference type="InterPro" id="IPR027356">
    <property type="entry name" value="NPH3_dom"/>
</dbReference>
<evidence type="ECO:0000256" key="4">
    <source>
        <dbReference type="SAM" id="MobiDB-lite"/>
    </source>
</evidence>
<comment type="pathway">
    <text evidence="1">Protein modification; protein ubiquitination.</text>
</comment>
<evidence type="ECO:0000313" key="6">
    <source>
        <dbReference type="EMBL" id="CAA7391118.1"/>
    </source>
</evidence>
<accession>A0A7I8K2B0</accession>
<dbReference type="UniPathway" id="UPA00143"/>
<proteinExistence type="inferred from homology"/>
<dbReference type="SUPFAM" id="SSF54695">
    <property type="entry name" value="POZ domain"/>
    <property type="match status" value="1"/>
</dbReference>
<keyword evidence="2" id="KW-0833">Ubl conjugation pathway</keyword>
<comment type="similarity">
    <text evidence="3">Belongs to the NPH3 family.</text>
</comment>
<gene>
    <name evidence="6" type="ORF">SI8410_02002490</name>
</gene>
<dbReference type="Proteomes" id="UP000663760">
    <property type="component" value="Chromosome 2"/>
</dbReference>
<dbReference type="PROSITE" id="PS51649">
    <property type="entry name" value="NPH3"/>
    <property type="match status" value="1"/>
</dbReference>
<evidence type="ECO:0000256" key="1">
    <source>
        <dbReference type="ARBA" id="ARBA00004906"/>
    </source>
</evidence>
<dbReference type="AlphaFoldDB" id="A0A7I8K2B0"/>
<dbReference type="InterPro" id="IPR011333">
    <property type="entry name" value="SKP1/BTB/POZ_sf"/>
</dbReference>
<organism evidence="6 7">
    <name type="scientific">Spirodela intermedia</name>
    <name type="common">Intermediate duckweed</name>
    <dbReference type="NCBI Taxonomy" id="51605"/>
    <lineage>
        <taxon>Eukaryota</taxon>
        <taxon>Viridiplantae</taxon>
        <taxon>Streptophyta</taxon>
        <taxon>Embryophyta</taxon>
        <taxon>Tracheophyta</taxon>
        <taxon>Spermatophyta</taxon>
        <taxon>Magnoliopsida</taxon>
        <taxon>Liliopsida</taxon>
        <taxon>Araceae</taxon>
        <taxon>Lemnoideae</taxon>
        <taxon>Spirodela</taxon>
    </lineage>
</organism>
<evidence type="ECO:0000259" key="5">
    <source>
        <dbReference type="PROSITE" id="PS51649"/>
    </source>
</evidence>
<feature type="region of interest" description="Disordered" evidence="4">
    <location>
        <begin position="479"/>
        <end position="499"/>
    </location>
</feature>
<name>A0A7I8K2B0_SPIIN</name>
<protein>
    <recommendedName>
        <fullName evidence="5">NPH3 domain-containing protein</fullName>
    </recommendedName>
</protein>
<dbReference type="EMBL" id="LR746265">
    <property type="protein sequence ID" value="CAA7391118.1"/>
    <property type="molecule type" value="Genomic_DNA"/>
</dbReference>
<dbReference type="Pfam" id="PF03000">
    <property type="entry name" value="NPH3"/>
    <property type="match status" value="1"/>
</dbReference>
<evidence type="ECO:0000256" key="3">
    <source>
        <dbReference type="PROSITE-ProRule" id="PRU00982"/>
    </source>
</evidence>
<dbReference type="GO" id="GO:0016567">
    <property type="term" value="P:protein ubiquitination"/>
    <property type="evidence" value="ECO:0007669"/>
    <property type="project" value="UniProtKB-UniPathway"/>
</dbReference>
<reference evidence="6" key="1">
    <citation type="submission" date="2020-02" db="EMBL/GenBank/DDBJ databases">
        <authorList>
            <person name="Scholz U."/>
            <person name="Mascher M."/>
            <person name="Fiebig A."/>
        </authorList>
    </citation>
    <scope>NUCLEOTIDE SEQUENCE</scope>
</reference>
<feature type="region of interest" description="Disordered" evidence="4">
    <location>
        <begin position="530"/>
        <end position="555"/>
    </location>
</feature>
<keyword evidence="7" id="KW-1185">Reference proteome</keyword>
<evidence type="ECO:0000256" key="2">
    <source>
        <dbReference type="ARBA" id="ARBA00022786"/>
    </source>
</evidence>
<dbReference type="InterPro" id="IPR043454">
    <property type="entry name" value="NPH3/RPT2-like"/>
</dbReference>
<feature type="domain" description="NPH3" evidence="5">
    <location>
        <begin position="200"/>
        <end position="460"/>
    </location>
</feature>
<dbReference type="PANTHER" id="PTHR32370">
    <property type="entry name" value="OS12G0117600 PROTEIN"/>
    <property type="match status" value="1"/>
</dbReference>